<evidence type="ECO:0000313" key="11">
    <source>
        <dbReference type="EMBL" id="KAK4493579.1"/>
    </source>
</evidence>
<dbReference type="PANTHER" id="PTHR22951:SF62">
    <property type="entry name" value="ASSEMBLY PLANT-LIKE PROTEIN, PUTATIVE-RELATED"/>
    <property type="match status" value="1"/>
</dbReference>
<organism evidence="11 12">
    <name type="scientific">Penstemon davidsonii</name>
    <dbReference type="NCBI Taxonomy" id="160366"/>
    <lineage>
        <taxon>Eukaryota</taxon>
        <taxon>Viridiplantae</taxon>
        <taxon>Streptophyta</taxon>
        <taxon>Embryophyta</taxon>
        <taxon>Tracheophyta</taxon>
        <taxon>Spermatophyta</taxon>
        <taxon>Magnoliopsida</taxon>
        <taxon>eudicotyledons</taxon>
        <taxon>Gunneridae</taxon>
        <taxon>Pentapetalae</taxon>
        <taxon>asterids</taxon>
        <taxon>lamiids</taxon>
        <taxon>Lamiales</taxon>
        <taxon>Plantaginaceae</taxon>
        <taxon>Cheloneae</taxon>
        <taxon>Penstemon</taxon>
    </lineage>
</organism>
<protein>
    <recommendedName>
        <fullName evidence="10">ENTH domain-containing protein</fullName>
    </recommendedName>
</protein>
<keyword evidence="5" id="KW-0333">Golgi apparatus</keyword>
<proteinExistence type="predicted"/>
<dbReference type="Pfam" id="PF07651">
    <property type="entry name" value="ANTH"/>
    <property type="match status" value="1"/>
</dbReference>
<dbReference type="PANTHER" id="PTHR22951">
    <property type="entry name" value="CLATHRIN ASSEMBLY PROTEIN"/>
    <property type="match status" value="1"/>
</dbReference>
<keyword evidence="6" id="KW-0472">Membrane</keyword>
<comment type="caution">
    <text evidence="11">The sequence shown here is derived from an EMBL/GenBank/DDBJ whole genome shotgun (WGS) entry which is preliminary data.</text>
</comment>
<keyword evidence="12" id="KW-1185">Reference proteome</keyword>
<dbReference type="InterPro" id="IPR011417">
    <property type="entry name" value="ANTH_dom"/>
</dbReference>
<evidence type="ECO:0000256" key="2">
    <source>
        <dbReference type="ARBA" id="ARBA00004555"/>
    </source>
</evidence>
<sequence>MAASSFRKAIGAVKDQTSISIAKVAGNVAPDLEILIVKATTHDNEPVDDKYVREILNLVSNSKGYVNACVFAISKRLSKTHDWIVALKALMLVHRLLNDGDPVFAQEIMYTSKKGVRVLNMSDFRDKAHSSSWDHSGFVRTYSLYLDQKLEFLVYERKLSVGDDDKKKMLGDGYGEFRDEPSYGMGKRSSLEMTPIREMGPERTLERLNQLLRLLDRFLACKPTGAAKNTRMVLVALYLLVKESFGVYSDTSNMLNILLDRFSELDYAYCVKAFDVYVNASKTIDELVRFYTWCMDIGVLRSSEFPEVQKISDKLLGKLEGVLREKGNKPKSPKKSKEDVSSSITNINEIKSLPAPENYKPPTFPQPLHKPPNQKITEELMNLKDDNRVSADEHDNKLALALFSGNTSTTWQKFEEDGKGDWELALVETTSNLSSQKSDFDLGGGFDSLLLTSMYDSGTIRQHVNNSRLSGGSSSSVAMPGMSKSKISVLALPGPDGTVQRVGQEDPFAASLLVPPPSYVQIADMERKQQLLTQEQQLWQQYARNGMQGQMNLGQTSGYYYAS</sequence>
<keyword evidence="8" id="KW-0968">Cytoplasmic vesicle</keyword>
<comment type="subcellular location">
    <subcellularLocation>
        <location evidence="1">Cytoplasmic vesicle</location>
        <location evidence="1">Clathrin-coated vesicle</location>
    </subcellularLocation>
    <subcellularLocation>
        <location evidence="2">Golgi apparatus</location>
    </subcellularLocation>
    <subcellularLocation>
        <location evidence="3">Membrane</location>
        <location evidence="3">Clathrin-coated pit</location>
    </subcellularLocation>
</comment>
<evidence type="ECO:0000313" key="12">
    <source>
        <dbReference type="Proteomes" id="UP001291926"/>
    </source>
</evidence>
<reference evidence="11 12" key="1">
    <citation type="journal article" date="2023" name="bioRxiv">
        <title>Genome report: Whole genome sequence and annotation of Penstemon davidsonii.</title>
        <authorList>
            <person name="Ostevik K.L."/>
            <person name="Alabady M."/>
            <person name="Zhang M."/>
            <person name="Rausher M.D."/>
        </authorList>
    </citation>
    <scope>NUCLEOTIDE SEQUENCE [LARGE SCALE GENOMIC DNA]</scope>
    <source>
        <strain evidence="11">DNT005</strain>
        <tissue evidence="11">Whole leaf</tissue>
    </source>
</reference>
<evidence type="ECO:0000256" key="4">
    <source>
        <dbReference type="ARBA" id="ARBA00022583"/>
    </source>
</evidence>
<dbReference type="InterPro" id="IPR048050">
    <property type="entry name" value="ANTH_N_plant"/>
</dbReference>
<dbReference type="SUPFAM" id="SSF89009">
    <property type="entry name" value="GAT-like domain"/>
    <property type="match status" value="1"/>
</dbReference>
<dbReference type="SMART" id="SM00273">
    <property type="entry name" value="ENTH"/>
    <property type="match status" value="1"/>
</dbReference>
<gene>
    <name evidence="11" type="ORF">RD792_018026</name>
</gene>
<evidence type="ECO:0000256" key="3">
    <source>
        <dbReference type="ARBA" id="ARBA00004600"/>
    </source>
</evidence>
<feature type="region of interest" description="Disordered" evidence="9">
    <location>
        <begin position="352"/>
        <end position="372"/>
    </location>
</feature>
<name>A0ABR0DWI0_9LAMI</name>
<dbReference type="CDD" id="cd16987">
    <property type="entry name" value="ANTH_N_AP180_plant"/>
    <property type="match status" value="1"/>
</dbReference>
<dbReference type="SUPFAM" id="SSF48464">
    <property type="entry name" value="ENTH/VHS domain"/>
    <property type="match status" value="1"/>
</dbReference>
<dbReference type="PROSITE" id="PS50942">
    <property type="entry name" value="ENTH"/>
    <property type="match status" value="1"/>
</dbReference>
<evidence type="ECO:0000259" key="10">
    <source>
        <dbReference type="PROSITE" id="PS50942"/>
    </source>
</evidence>
<evidence type="ECO:0000256" key="9">
    <source>
        <dbReference type="SAM" id="MobiDB-lite"/>
    </source>
</evidence>
<dbReference type="InterPro" id="IPR014712">
    <property type="entry name" value="ANTH_dom_sf"/>
</dbReference>
<keyword evidence="4" id="KW-0254">Endocytosis</keyword>
<evidence type="ECO:0000256" key="7">
    <source>
        <dbReference type="ARBA" id="ARBA00023176"/>
    </source>
</evidence>
<dbReference type="Proteomes" id="UP001291926">
    <property type="component" value="Unassembled WGS sequence"/>
</dbReference>
<evidence type="ECO:0000256" key="1">
    <source>
        <dbReference type="ARBA" id="ARBA00004132"/>
    </source>
</evidence>
<dbReference type="Gene3D" id="1.20.58.150">
    <property type="entry name" value="ANTH domain"/>
    <property type="match status" value="1"/>
</dbReference>
<dbReference type="Gene3D" id="1.25.40.90">
    <property type="match status" value="1"/>
</dbReference>
<dbReference type="InterPro" id="IPR045192">
    <property type="entry name" value="AP180-like"/>
</dbReference>
<dbReference type="InterPro" id="IPR013809">
    <property type="entry name" value="ENTH"/>
</dbReference>
<evidence type="ECO:0000256" key="5">
    <source>
        <dbReference type="ARBA" id="ARBA00023034"/>
    </source>
</evidence>
<evidence type="ECO:0000256" key="6">
    <source>
        <dbReference type="ARBA" id="ARBA00023136"/>
    </source>
</evidence>
<evidence type="ECO:0000256" key="8">
    <source>
        <dbReference type="ARBA" id="ARBA00023329"/>
    </source>
</evidence>
<keyword evidence="7" id="KW-0168">Coated pit</keyword>
<feature type="domain" description="ENTH" evidence="10">
    <location>
        <begin position="24"/>
        <end position="160"/>
    </location>
</feature>
<dbReference type="EMBL" id="JAYDYQ010000009">
    <property type="protein sequence ID" value="KAK4493579.1"/>
    <property type="molecule type" value="Genomic_DNA"/>
</dbReference>
<accession>A0ABR0DWI0</accession>
<dbReference type="InterPro" id="IPR008942">
    <property type="entry name" value="ENTH_VHS"/>
</dbReference>